<sequence length="69" mass="8091">MAFSFLDYFKNDRVLFIQCQHQAKAIGYAHKRCKTCKHRLEVIVRCNKRCAGCMPWCPVTGRPGRCWLV</sequence>
<evidence type="ECO:0000313" key="1">
    <source>
        <dbReference type="EMBL" id="TMS32572.1"/>
    </source>
</evidence>
<reference evidence="1 2" key="2">
    <citation type="journal article" date="2019" name="G3 (Bethesda)">
        <title>Hybrid Assembly of the Genome of the Entomopathogenic Nematode Steinernema carpocapsae Identifies the X-Chromosome.</title>
        <authorList>
            <person name="Serra L."/>
            <person name="Macchietto M."/>
            <person name="Macias-Munoz A."/>
            <person name="McGill C.J."/>
            <person name="Rodriguez I.M."/>
            <person name="Rodriguez B."/>
            <person name="Murad R."/>
            <person name="Mortazavi A."/>
        </authorList>
    </citation>
    <scope>NUCLEOTIDE SEQUENCE [LARGE SCALE GENOMIC DNA]</scope>
    <source>
        <strain evidence="1 2">ALL</strain>
    </source>
</reference>
<gene>
    <name evidence="1" type="ORF">L596_000392</name>
</gene>
<dbReference type="Proteomes" id="UP000298663">
    <property type="component" value="Unassembled WGS sequence"/>
</dbReference>
<accession>A0A4U8UI15</accession>
<keyword evidence="2" id="KW-1185">Reference proteome</keyword>
<comment type="caution">
    <text evidence="1">The sequence shown here is derived from an EMBL/GenBank/DDBJ whole genome shotgun (WGS) entry which is preliminary data.</text>
</comment>
<dbReference type="AlphaFoldDB" id="A0A4U8UI15"/>
<proteinExistence type="predicted"/>
<reference evidence="1 2" key="1">
    <citation type="journal article" date="2015" name="Genome Biol.">
        <title>Comparative genomics of Steinernema reveals deeply conserved gene regulatory networks.</title>
        <authorList>
            <person name="Dillman A.R."/>
            <person name="Macchietto M."/>
            <person name="Porter C.F."/>
            <person name="Rogers A."/>
            <person name="Williams B."/>
            <person name="Antoshechkin I."/>
            <person name="Lee M.M."/>
            <person name="Goodwin Z."/>
            <person name="Lu X."/>
            <person name="Lewis E.E."/>
            <person name="Goodrich-Blair H."/>
            <person name="Stock S.P."/>
            <person name="Adams B.J."/>
            <person name="Sternberg P.W."/>
            <person name="Mortazavi A."/>
        </authorList>
    </citation>
    <scope>NUCLEOTIDE SEQUENCE [LARGE SCALE GENOMIC DNA]</scope>
    <source>
        <strain evidence="1 2">ALL</strain>
    </source>
</reference>
<protein>
    <submittedName>
        <fullName evidence="1">Uncharacterized protein</fullName>
    </submittedName>
</protein>
<organism evidence="1 2">
    <name type="scientific">Steinernema carpocapsae</name>
    <name type="common">Entomopathogenic nematode</name>
    <dbReference type="NCBI Taxonomy" id="34508"/>
    <lineage>
        <taxon>Eukaryota</taxon>
        <taxon>Metazoa</taxon>
        <taxon>Ecdysozoa</taxon>
        <taxon>Nematoda</taxon>
        <taxon>Chromadorea</taxon>
        <taxon>Rhabditida</taxon>
        <taxon>Tylenchina</taxon>
        <taxon>Panagrolaimomorpha</taxon>
        <taxon>Strongyloidoidea</taxon>
        <taxon>Steinernematidae</taxon>
        <taxon>Steinernema</taxon>
    </lineage>
</organism>
<dbReference type="EMBL" id="AZBU02000001">
    <property type="protein sequence ID" value="TMS32572.1"/>
    <property type="molecule type" value="Genomic_DNA"/>
</dbReference>
<name>A0A4U8UI15_STECR</name>
<evidence type="ECO:0000313" key="2">
    <source>
        <dbReference type="Proteomes" id="UP000298663"/>
    </source>
</evidence>